<protein>
    <submittedName>
        <fullName evidence="2">Uncharacterized protein</fullName>
    </submittedName>
</protein>
<evidence type="ECO:0000313" key="2">
    <source>
        <dbReference type="EMBL" id="KEO85109.1"/>
    </source>
</evidence>
<keyword evidence="1" id="KW-0175">Coiled coil</keyword>
<evidence type="ECO:0000313" key="3">
    <source>
        <dbReference type="Proteomes" id="UP000027931"/>
    </source>
</evidence>
<dbReference type="AlphaFoldDB" id="A0A074LW83"/>
<evidence type="ECO:0000256" key="1">
    <source>
        <dbReference type="SAM" id="Coils"/>
    </source>
</evidence>
<gene>
    <name evidence="2" type="ORF">EL26_00675</name>
</gene>
<dbReference type="EMBL" id="JMIR01000001">
    <property type="protein sequence ID" value="KEO85109.1"/>
    <property type="molecule type" value="Genomic_DNA"/>
</dbReference>
<feature type="coiled-coil region" evidence="1">
    <location>
        <begin position="7"/>
        <end position="34"/>
    </location>
</feature>
<keyword evidence="3" id="KW-1185">Reference proteome</keyword>
<comment type="caution">
    <text evidence="2">The sequence shown here is derived from an EMBL/GenBank/DDBJ whole genome shotgun (WGS) entry which is preliminary data.</text>
</comment>
<proteinExistence type="predicted"/>
<dbReference type="Proteomes" id="UP000027931">
    <property type="component" value="Unassembled WGS sequence"/>
</dbReference>
<name>A0A074LW83_9BACL</name>
<accession>A0A074LW83</accession>
<sequence length="66" mass="7838">MDGTFSKAEFEDRRAKYQAELEDLERRVAYLDRHEEKQPKLVVDHARIQTNISNVIDAYKRLNSKT</sequence>
<reference evidence="2 3" key="1">
    <citation type="journal article" date="2013" name="Int. J. Syst. Evol. Microbiol.">
        <title>Tumebacillus flagellatus sp. nov., an alpha-amylase/pullulanase-producing bacterium isolated from cassava wastewater.</title>
        <authorList>
            <person name="Wang Q."/>
            <person name="Xie N."/>
            <person name="Qin Y."/>
            <person name="Shen N."/>
            <person name="Zhu J."/>
            <person name="Mi H."/>
            <person name="Huang R."/>
        </authorList>
    </citation>
    <scope>NUCLEOTIDE SEQUENCE [LARGE SCALE GENOMIC DNA]</scope>
    <source>
        <strain evidence="2 3">GST4</strain>
    </source>
</reference>
<organism evidence="2 3">
    <name type="scientific">Tumebacillus flagellatus</name>
    <dbReference type="NCBI Taxonomy" id="1157490"/>
    <lineage>
        <taxon>Bacteria</taxon>
        <taxon>Bacillati</taxon>
        <taxon>Bacillota</taxon>
        <taxon>Bacilli</taxon>
        <taxon>Bacillales</taxon>
        <taxon>Alicyclobacillaceae</taxon>
        <taxon>Tumebacillus</taxon>
    </lineage>
</organism>